<proteinExistence type="inferred from homology"/>
<evidence type="ECO:0000256" key="3">
    <source>
        <dbReference type="ARBA" id="ARBA00022475"/>
    </source>
</evidence>
<dbReference type="PANTHER" id="PTHR11040:SF211">
    <property type="entry name" value="ZINC TRANSPORTER ZIP11"/>
    <property type="match status" value="1"/>
</dbReference>
<feature type="transmembrane region" description="Helical" evidence="8">
    <location>
        <begin position="191"/>
        <end position="215"/>
    </location>
</feature>
<evidence type="ECO:0000313" key="10">
    <source>
        <dbReference type="Proteomes" id="UP000297891"/>
    </source>
</evidence>
<evidence type="ECO:0000256" key="2">
    <source>
        <dbReference type="ARBA" id="ARBA00006939"/>
    </source>
</evidence>
<evidence type="ECO:0000313" key="9">
    <source>
        <dbReference type="EMBL" id="TGK92914.1"/>
    </source>
</evidence>
<gene>
    <name evidence="9" type="ORF">EHQ30_11820</name>
</gene>
<organism evidence="9 10">
    <name type="scientific">Leptospira brenneri</name>
    <dbReference type="NCBI Taxonomy" id="2023182"/>
    <lineage>
        <taxon>Bacteria</taxon>
        <taxon>Pseudomonadati</taxon>
        <taxon>Spirochaetota</taxon>
        <taxon>Spirochaetia</taxon>
        <taxon>Leptospirales</taxon>
        <taxon>Leptospiraceae</taxon>
        <taxon>Leptospira</taxon>
    </lineage>
</organism>
<dbReference type="PANTHER" id="PTHR11040">
    <property type="entry name" value="ZINC/IRON TRANSPORTER"/>
    <property type="match status" value="1"/>
</dbReference>
<dbReference type="Proteomes" id="UP000297891">
    <property type="component" value="Unassembled WGS sequence"/>
</dbReference>
<keyword evidence="7 8" id="KW-0472">Membrane</keyword>
<dbReference type="OrthoDB" id="9787346at2"/>
<dbReference type="Pfam" id="PF02535">
    <property type="entry name" value="Zip"/>
    <property type="match status" value="1"/>
</dbReference>
<reference evidence="9" key="1">
    <citation type="journal article" date="2019" name="PLoS Negl. Trop. Dis.">
        <title>Revisiting the worldwide diversity of Leptospira species in the environment.</title>
        <authorList>
            <person name="Vincent A.T."/>
            <person name="Schiettekatte O."/>
            <person name="Bourhy P."/>
            <person name="Veyrier F.J."/>
            <person name="Picardeau M."/>
        </authorList>
    </citation>
    <scope>NUCLEOTIDE SEQUENCE [LARGE SCALE GENOMIC DNA]</scope>
    <source>
        <strain evidence="9">201800277</strain>
    </source>
</reference>
<feature type="transmembrane region" description="Helical" evidence="8">
    <location>
        <begin position="152"/>
        <end position="170"/>
    </location>
</feature>
<name>A0A2M9XY47_9LEPT</name>
<keyword evidence="4 8" id="KW-0812">Transmembrane</keyword>
<keyword evidence="6 8" id="KW-1133">Transmembrane helix</keyword>
<feature type="transmembrane region" description="Helical" evidence="8">
    <location>
        <begin position="251"/>
        <end position="269"/>
    </location>
</feature>
<evidence type="ECO:0000256" key="4">
    <source>
        <dbReference type="ARBA" id="ARBA00022692"/>
    </source>
</evidence>
<comment type="subcellular location">
    <subcellularLocation>
        <location evidence="1">Cell membrane</location>
        <topology evidence="1">Multi-pass membrane protein</topology>
    </subcellularLocation>
</comment>
<dbReference type="GO" id="GO:0005385">
    <property type="term" value="F:zinc ion transmembrane transporter activity"/>
    <property type="evidence" value="ECO:0007669"/>
    <property type="project" value="TreeGrafter"/>
</dbReference>
<protein>
    <submittedName>
        <fullName evidence="9">ZIP family metal transporter</fullName>
    </submittedName>
</protein>
<dbReference type="InterPro" id="IPR003689">
    <property type="entry name" value="ZIP"/>
</dbReference>
<feature type="transmembrane region" description="Helical" evidence="8">
    <location>
        <begin position="122"/>
        <end position="146"/>
    </location>
</feature>
<dbReference type="EMBL" id="RQFP01000008">
    <property type="protein sequence ID" value="TGK92914.1"/>
    <property type="molecule type" value="Genomic_DNA"/>
</dbReference>
<accession>A0A2M9XY47</accession>
<dbReference type="RefSeq" id="WP_100791930.1">
    <property type="nucleotide sequence ID" value="NZ_NPDQ01000008.1"/>
</dbReference>
<keyword evidence="5" id="KW-0862">Zinc</keyword>
<evidence type="ECO:0000256" key="8">
    <source>
        <dbReference type="SAM" id="Phobius"/>
    </source>
</evidence>
<feature type="transmembrane region" description="Helical" evidence="8">
    <location>
        <begin position="12"/>
        <end position="35"/>
    </location>
</feature>
<feature type="transmembrane region" description="Helical" evidence="8">
    <location>
        <begin position="221"/>
        <end position="239"/>
    </location>
</feature>
<evidence type="ECO:0000256" key="6">
    <source>
        <dbReference type="ARBA" id="ARBA00022989"/>
    </source>
</evidence>
<evidence type="ECO:0000256" key="7">
    <source>
        <dbReference type="ARBA" id="ARBA00023136"/>
    </source>
</evidence>
<sequence>MLDSFINWHPVALALLATGFTWFCTAFGAGFVFFFRTVPRPVFNAMLGFASGIMIAASFWSLLLPSIELSEKVGNPAWLHSSLGFLSGGLTLYLFHKLLPHLHVGLEENRLEGGKSSFQRSLLLVLAITLHNIPEGLAVGVAFGALGDGFTYEALMAAAVVAFGIGIQNIPEGAAVSIPLLREGLSARKSFWYGQLSGFVEPIGGLIGAALVFYVESLLPFALSFAAGAMIFVVVEELIPESHTGKETEMSTLGAMFGFVLMMALDVGLG</sequence>
<comment type="caution">
    <text evidence="9">The sequence shown here is derived from an EMBL/GenBank/DDBJ whole genome shotgun (WGS) entry which is preliminary data.</text>
</comment>
<comment type="similarity">
    <text evidence="2">Belongs to the ZIP transporter (TC 2.A.5) family.</text>
</comment>
<dbReference type="AlphaFoldDB" id="A0A2M9XY47"/>
<evidence type="ECO:0000256" key="5">
    <source>
        <dbReference type="ARBA" id="ARBA00022833"/>
    </source>
</evidence>
<feature type="transmembrane region" description="Helical" evidence="8">
    <location>
        <begin position="42"/>
        <end position="65"/>
    </location>
</feature>
<keyword evidence="10" id="KW-1185">Reference proteome</keyword>
<dbReference type="GO" id="GO:0005886">
    <property type="term" value="C:plasma membrane"/>
    <property type="evidence" value="ECO:0007669"/>
    <property type="project" value="UniProtKB-SubCell"/>
</dbReference>
<keyword evidence="3" id="KW-1003">Cell membrane</keyword>
<evidence type="ECO:0000256" key="1">
    <source>
        <dbReference type="ARBA" id="ARBA00004651"/>
    </source>
</evidence>